<gene>
    <name evidence="13" type="primary">NCAS0C03420</name>
    <name evidence="13" type="ordered locus">NCAS_0C03420</name>
</gene>
<keyword evidence="5" id="KW-0698">rRNA processing</keyword>
<keyword evidence="4" id="KW-0963">Cytoplasm</keyword>
<organism evidence="13 14">
    <name type="scientific">Naumovozyma castellii</name>
    <name type="common">Yeast</name>
    <name type="synonym">Saccharomyces castellii</name>
    <dbReference type="NCBI Taxonomy" id="27288"/>
    <lineage>
        <taxon>Eukaryota</taxon>
        <taxon>Fungi</taxon>
        <taxon>Dikarya</taxon>
        <taxon>Ascomycota</taxon>
        <taxon>Saccharomycotina</taxon>
        <taxon>Saccharomycetes</taxon>
        <taxon>Saccharomycetales</taxon>
        <taxon>Saccharomycetaceae</taxon>
        <taxon>Naumovozyma</taxon>
    </lineage>
</organism>
<keyword evidence="8" id="KW-0269">Exonuclease</keyword>
<evidence type="ECO:0000256" key="6">
    <source>
        <dbReference type="ARBA" id="ARBA00022722"/>
    </source>
</evidence>
<dbReference type="GO" id="GO:0005634">
    <property type="term" value="C:nucleus"/>
    <property type="evidence" value="ECO:0007669"/>
    <property type="project" value="UniProtKB-SubCell"/>
</dbReference>
<reference evidence="13 14" key="1">
    <citation type="journal article" date="2011" name="Proc. Natl. Acad. Sci. U.S.A.">
        <title>Evolutionary erosion of yeast sex chromosomes by mating-type switching accidents.</title>
        <authorList>
            <person name="Gordon J.L."/>
            <person name="Armisen D."/>
            <person name="Proux-Wera E."/>
            <person name="Oheigeartaigh S.S."/>
            <person name="Byrne K.P."/>
            <person name="Wolfe K.H."/>
        </authorList>
    </citation>
    <scope>NUCLEOTIDE SEQUENCE [LARGE SCALE GENOMIC DNA]</scope>
    <source>
        <strain evidence="14">ATCC 76901 / BCRC 22586 / CBS 4309 / NBRC 1992 / NRRL Y-12630</strain>
    </source>
</reference>
<dbReference type="GO" id="GO:0003676">
    <property type="term" value="F:nucleic acid binding"/>
    <property type="evidence" value="ECO:0007669"/>
    <property type="project" value="InterPro"/>
</dbReference>
<dbReference type="SUPFAM" id="SSF53098">
    <property type="entry name" value="Ribonuclease H-like"/>
    <property type="match status" value="1"/>
</dbReference>
<feature type="domain" description="Exonuclease" evidence="12">
    <location>
        <begin position="239"/>
        <end position="395"/>
    </location>
</feature>
<dbReference type="GO" id="GO:0000467">
    <property type="term" value="P:exonucleolytic trimming to generate mature 3'-end of 5.8S rRNA from tricistronic rRNA transcript (SSU-rRNA, 5.8S rRNA, LSU-rRNA)"/>
    <property type="evidence" value="ECO:0007669"/>
    <property type="project" value="EnsemblFungi"/>
</dbReference>
<comment type="function">
    <text evidence="10">3' to 5' exoribonuclease required for proper 3' end maturation of MRP RNA and of the U5L snRNA.</text>
</comment>
<proteinExistence type="inferred from homology"/>
<dbReference type="InterPro" id="IPR036397">
    <property type="entry name" value="RNaseH_sf"/>
</dbReference>
<dbReference type="RefSeq" id="XP_003675697.1">
    <property type="nucleotide sequence ID" value="XM_003675649.1"/>
</dbReference>
<evidence type="ECO:0000256" key="1">
    <source>
        <dbReference type="ARBA" id="ARBA00004123"/>
    </source>
</evidence>
<dbReference type="HOGENOM" id="CLU_022453_5_4_1"/>
<evidence type="ECO:0000256" key="3">
    <source>
        <dbReference type="ARBA" id="ARBA00006357"/>
    </source>
</evidence>
<sequence length="400" mass="45429">MTVRPVSLANSPAGFHDRHKILEKLCTTLIKCKPRAQVDKVQKLAVELESRVARRSNSSQSYRFNMSILLRDVMKFRGDLSKIVIAGKPLVGTSNQSKREHAHLNLSKNEVMEKLKTLILDKRALKANGFAIAEEDQEAAIETEEKSLEYVLCSRCSTKFRREDVMEKTLCKYHPSKKIYNRETKIHEYPCCGENTTSTSILRLGCQQFHFHVFRDETIENLRSNWKFIHTSDAKGDVNVLALDCEMAFTSLGYEMVRLTIVDFFTVKTVFDEFVKPLGKIVDLNSKFSGVHAKDMENALTFEAVMEKILTPHLINGNSILIGHGLENDLNVMRIVHDKVIDTAVMHSKGKFKMSLKNLSFELLSRKIQSGEHDSSEDAIASMDIVKAKIGMSLTQVDWN</sequence>
<comment type="similarity">
    <text evidence="3">Belongs to the REXO1/REXO3 family.</text>
</comment>
<evidence type="ECO:0000256" key="4">
    <source>
        <dbReference type="ARBA" id="ARBA00022490"/>
    </source>
</evidence>
<dbReference type="AlphaFoldDB" id="G0VCX1"/>
<dbReference type="OrthoDB" id="3996471at2759"/>
<dbReference type="Gene3D" id="3.30.420.10">
    <property type="entry name" value="Ribonuclease H-like superfamily/Ribonuclease H"/>
    <property type="match status" value="1"/>
</dbReference>
<dbReference type="STRING" id="1064592.G0VCX1"/>
<keyword evidence="7" id="KW-0378">Hydrolase</keyword>
<dbReference type="GO" id="GO:0034476">
    <property type="term" value="P:U5 snRNA 3'-end processing"/>
    <property type="evidence" value="ECO:0007669"/>
    <property type="project" value="EnsemblFungi"/>
</dbReference>
<dbReference type="EMBL" id="HE576754">
    <property type="protein sequence ID" value="CCC69332.1"/>
    <property type="molecule type" value="Genomic_DNA"/>
</dbReference>
<evidence type="ECO:0000256" key="9">
    <source>
        <dbReference type="ARBA" id="ARBA00023242"/>
    </source>
</evidence>
<dbReference type="GeneID" id="96902914"/>
<name>G0VCX1_NAUCA</name>
<evidence type="ECO:0000259" key="12">
    <source>
        <dbReference type="SMART" id="SM00479"/>
    </source>
</evidence>
<evidence type="ECO:0000313" key="13">
    <source>
        <dbReference type="EMBL" id="CCC69332.1"/>
    </source>
</evidence>
<dbReference type="InterPro" id="IPR013520">
    <property type="entry name" value="Ribonucl_H"/>
</dbReference>
<dbReference type="CDD" id="cd06145">
    <property type="entry name" value="REX1_like"/>
    <property type="match status" value="1"/>
</dbReference>
<dbReference type="InterPro" id="IPR012337">
    <property type="entry name" value="RNaseH-like_sf"/>
</dbReference>
<accession>G0VCX1</accession>
<keyword evidence="14" id="KW-1185">Reference proteome</keyword>
<dbReference type="eggNOG" id="KOG2248">
    <property type="taxonomic scope" value="Eukaryota"/>
</dbReference>
<evidence type="ECO:0000256" key="7">
    <source>
        <dbReference type="ARBA" id="ARBA00022801"/>
    </source>
</evidence>
<dbReference type="InterPro" id="IPR034922">
    <property type="entry name" value="REX1-like_exo"/>
</dbReference>
<dbReference type="GO" id="GO:0000175">
    <property type="term" value="F:3'-5'-RNA exonuclease activity"/>
    <property type="evidence" value="ECO:0007669"/>
    <property type="project" value="EnsemblFungi"/>
</dbReference>
<dbReference type="KEGG" id="ncs:NCAS_0C03420"/>
<dbReference type="GO" id="GO:0043628">
    <property type="term" value="P:regulatory ncRNA 3'-end processing"/>
    <property type="evidence" value="ECO:0007669"/>
    <property type="project" value="EnsemblFungi"/>
</dbReference>
<evidence type="ECO:0000313" key="14">
    <source>
        <dbReference type="Proteomes" id="UP000001640"/>
    </source>
</evidence>
<evidence type="ECO:0000256" key="2">
    <source>
        <dbReference type="ARBA" id="ARBA00004496"/>
    </source>
</evidence>
<dbReference type="PANTHER" id="PTHR12801">
    <property type="entry name" value="RNA EXONUCLEASE REXO1 / RECO3 FAMILY MEMBER-RELATED"/>
    <property type="match status" value="1"/>
</dbReference>
<dbReference type="InParanoid" id="G0VCX1"/>
<evidence type="ECO:0000256" key="11">
    <source>
        <dbReference type="ARBA" id="ARBA00039985"/>
    </source>
</evidence>
<dbReference type="OMA" id="IDCEMGF"/>
<dbReference type="FunFam" id="3.30.420.10:FF:000031">
    <property type="entry name" value="RNA exonuclease 1"/>
    <property type="match status" value="1"/>
</dbReference>
<dbReference type="PANTHER" id="PTHR12801:SF118">
    <property type="entry name" value="RNA EXONUCLEASE 3"/>
    <property type="match status" value="1"/>
</dbReference>
<evidence type="ECO:0000256" key="5">
    <source>
        <dbReference type="ARBA" id="ARBA00022552"/>
    </source>
</evidence>
<evidence type="ECO:0000256" key="10">
    <source>
        <dbReference type="ARBA" id="ARBA00037201"/>
    </source>
</evidence>
<dbReference type="Proteomes" id="UP000001640">
    <property type="component" value="Chromosome 3"/>
</dbReference>
<protein>
    <recommendedName>
        <fullName evidence="11">RNA exonuclease 3</fullName>
    </recommendedName>
</protein>
<dbReference type="FunCoup" id="G0VCX1">
    <property type="interactions" value="105"/>
</dbReference>
<keyword evidence="9" id="KW-0539">Nucleus</keyword>
<dbReference type="SMART" id="SM00479">
    <property type="entry name" value="EXOIII"/>
    <property type="match status" value="1"/>
</dbReference>
<evidence type="ECO:0000256" key="8">
    <source>
        <dbReference type="ARBA" id="ARBA00022839"/>
    </source>
</evidence>
<dbReference type="GO" id="GO:0005737">
    <property type="term" value="C:cytoplasm"/>
    <property type="evidence" value="ECO:0007669"/>
    <property type="project" value="UniProtKB-SubCell"/>
</dbReference>
<reference key="2">
    <citation type="submission" date="2011-08" db="EMBL/GenBank/DDBJ databases">
        <title>Genome sequence of Naumovozyma castellii.</title>
        <authorList>
            <person name="Gordon J.L."/>
            <person name="Armisen D."/>
            <person name="Proux-Wera E."/>
            <person name="OhEigeartaigh S.S."/>
            <person name="Byrne K.P."/>
            <person name="Wolfe K.H."/>
        </authorList>
    </citation>
    <scope>NUCLEOTIDE SEQUENCE</scope>
    <source>
        <strain>Type strain:CBS 4309</strain>
    </source>
</reference>
<dbReference type="InterPro" id="IPR047021">
    <property type="entry name" value="REXO1/3/4-like"/>
</dbReference>
<comment type="subcellular location">
    <subcellularLocation>
        <location evidence="2">Cytoplasm</location>
    </subcellularLocation>
    <subcellularLocation>
        <location evidence="1">Nucleus</location>
    </subcellularLocation>
</comment>
<keyword evidence="6" id="KW-0540">Nuclease</keyword>